<dbReference type="AlphaFoldDB" id="A0A8R1U120"/>
<feature type="region of interest" description="Disordered" evidence="2">
    <location>
        <begin position="454"/>
        <end position="474"/>
    </location>
</feature>
<feature type="compositionally biased region" description="Low complexity" evidence="2">
    <location>
        <begin position="1261"/>
        <end position="1282"/>
    </location>
</feature>
<reference evidence="6" key="1">
    <citation type="submission" date="2013-10" db="EMBL/GenBank/DDBJ databases">
        <title>Genome sequencing of Onchocerca volvulus.</title>
        <authorList>
            <person name="Cotton J."/>
            <person name="Tsai J."/>
            <person name="Stanley E."/>
            <person name="Tracey A."/>
            <person name="Holroyd N."/>
            <person name="Lustigman S."/>
            <person name="Berriman M."/>
        </authorList>
    </citation>
    <scope>NUCLEOTIDE SEQUENCE</scope>
</reference>
<feature type="region of interest" description="Disordered" evidence="2">
    <location>
        <begin position="1210"/>
        <end position="1706"/>
    </location>
</feature>
<feature type="compositionally biased region" description="Low complexity" evidence="2">
    <location>
        <begin position="1408"/>
        <end position="1449"/>
    </location>
</feature>
<feature type="compositionally biased region" description="Polar residues" evidence="2">
    <location>
        <begin position="670"/>
        <end position="679"/>
    </location>
</feature>
<dbReference type="PROSITE" id="PS50222">
    <property type="entry name" value="EF_HAND_2"/>
    <property type="match status" value="3"/>
</dbReference>
<dbReference type="InterPro" id="IPR011992">
    <property type="entry name" value="EF-hand-dom_pair"/>
</dbReference>
<feature type="compositionally biased region" description="Low complexity" evidence="2">
    <location>
        <begin position="1500"/>
        <end position="1523"/>
    </location>
</feature>
<keyword evidence="3" id="KW-0732">Signal</keyword>
<name>A0A8R1U120_ONCVO</name>
<feature type="compositionally biased region" description="Basic and acidic residues" evidence="2">
    <location>
        <begin position="1386"/>
        <end position="1398"/>
    </location>
</feature>
<dbReference type="Proteomes" id="UP000024404">
    <property type="component" value="Unassembled WGS sequence"/>
</dbReference>
<feature type="region of interest" description="Disordered" evidence="2">
    <location>
        <begin position="975"/>
        <end position="999"/>
    </location>
</feature>
<protein>
    <recommendedName>
        <fullName evidence="4">EF-hand domain-containing protein</fullName>
    </recommendedName>
</protein>
<feature type="region of interest" description="Disordered" evidence="2">
    <location>
        <begin position="1081"/>
        <end position="1142"/>
    </location>
</feature>
<feature type="compositionally biased region" description="Basic residues" evidence="2">
    <location>
        <begin position="729"/>
        <end position="738"/>
    </location>
</feature>
<dbReference type="SMART" id="SM00054">
    <property type="entry name" value="EFh"/>
    <property type="match status" value="6"/>
</dbReference>
<feature type="compositionally biased region" description="Polar residues" evidence="2">
    <location>
        <begin position="1695"/>
        <end position="1706"/>
    </location>
</feature>
<feature type="compositionally biased region" description="Basic and acidic residues" evidence="2">
    <location>
        <begin position="718"/>
        <end position="728"/>
    </location>
</feature>
<feature type="compositionally biased region" description="Low complexity" evidence="2">
    <location>
        <begin position="1218"/>
        <end position="1229"/>
    </location>
</feature>
<feature type="compositionally biased region" description="Polar residues" evidence="2">
    <location>
        <begin position="1450"/>
        <end position="1466"/>
    </location>
</feature>
<dbReference type="SUPFAM" id="SSF47473">
    <property type="entry name" value="EF-hand"/>
    <property type="match status" value="3"/>
</dbReference>
<dbReference type="InterPro" id="IPR018247">
    <property type="entry name" value="EF_Hand_1_Ca_BS"/>
</dbReference>
<feature type="compositionally biased region" description="Polar residues" evidence="2">
    <location>
        <begin position="1283"/>
        <end position="1310"/>
    </location>
</feature>
<accession>A0A8R1U120</accession>
<feature type="signal peptide" evidence="3">
    <location>
        <begin position="1"/>
        <end position="24"/>
    </location>
</feature>
<feature type="region of interest" description="Disordered" evidence="2">
    <location>
        <begin position="329"/>
        <end position="356"/>
    </location>
</feature>
<feature type="region of interest" description="Disordered" evidence="2">
    <location>
        <begin position="718"/>
        <end position="754"/>
    </location>
</feature>
<evidence type="ECO:0000313" key="5">
    <source>
        <dbReference type="EnsemblMetazoa" id="OVOC8880.1"/>
    </source>
</evidence>
<feature type="compositionally biased region" description="Acidic residues" evidence="2">
    <location>
        <begin position="643"/>
        <end position="656"/>
    </location>
</feature>
<feature type="compositionally biased region" description="Basic residues" evidence="2">
    <location>
        <begin position="986"/>
        <end position="999"/>
    </location>
</feature>
<feature type="compositionally biased region" description="Low complexity" evidence="2">
    <location>
        <begin position="1368"/>
        <end position="1382"/>
    </location>
</feature>
<proteinExistence type="predicted"/>
<feature type="compositionally biased region" description="Low complexity" evidence="2">
    <location>
        <begin position="1681"/>
        <end position="1694"/>
    </location>
</feature>
<feature type="compositionally biased region" description="Low complexity" evidence="2">
    <location>
        <begin position="1581"/>
        <end position="1623"/>
    </location>
</feature>
<feature type="compositionally biased region" description="Polar residues" evidence="2">
    <location>
        <begin position="1524"/>
        <end position="1577"/>
    </location>
</feature>
<dbReference type="Gene3D" id="1.10.238.10">
    <property type="entry name" value="EF-hand"/>
    <property type="match status" value="3"/>
</dbReference>
<dbReference type="InterPro" id="IPR002048">
    <property type="entry name" value="EF_hand_dom"/>
</dbReference>
<dbReference type="PROSITE" id="PS00018">
    <property type="entry name" value="EF_HAND_1"/>
    <property type="match status" value="2"/>
</dbReference>
<feature type="region of interest" description="Disordered" evidence="2">
    <location>
        <begin position="1751"/>
        <end position="1780"/>
    </location>
</feature>
<feature type="compositionally biased region" description="Polar residues" evidence="2">
    <location>
        <begin position="1884"/>
        <end position="1898"/>
    </location>
</feature>
<feature type="compositionally biased region" description="Polar residues" evidence="2">
    <location>
        <begin position="1230"/>
        <end position="1260"/>
    </location>
</feature>
<feature type="compositionally biased region" description="Polar residues" evidence="2">
    <location>
        <begin position="1323"/>
        <end position="1339"/>
    </location>
</feature>
<sequence length="1932" mass="215895">MFRSRILFATISILFSTATLDTSSQYMTHYDLTKDGKVDKRELRTVAYMDHKLPPTISDEIFWKADHNGDKFIDRTEIIAAVRSIQRHVVRATSRWLEDHDMDGDGRMNEMELFESIYMEHGLAMEDVNGCFRESDINKDKYLTSNELVEMLQCSRLLALKEAKELMKIYDTDGDRRLNIQEAQMLASLRYDIEPDYATIVFEDVSHRTDHTINELELIDFLTKLREEAAIAALNKLTSLDMNGDEAVSFSELLQGYEKQLKKSVLKKIFSKVDVNKNAHIDPIEYVSLQNLIADKIHLQTIQNDFEQRHSTTIDTTTFLPTLIIFRTPKKPHNKQPSRRRIRRSDSETDKKLMVSDDSEPGIKELTATNANNVYFTKAATAVPRVMELNKNYQKFISNGAKLFDMLTDSKHKEEIRRDDITKTWEKLIAGISGSTPLLMQEDRKLTSNINKDQMGTSLTTDKNGYAQEQNGALGNNPSIAYMKKFGKFFDFLEKAFKKVSEAVKENDEKQNNEKQSEFLESPLKGINIFKHLSPTDNISNNGTNEIEKIANVTEIPMSVPTTTTKKTKTRGDRKDATYRKSRNEENLIVHTPVDTSGYKTITSERLSESFDAPSLQLDNEIVQEEKEAKMIDYEAKSREEQESSSEESDLHDEEEKDVKEKIVEDCTLENGTDSFDSENSSEHQIKSIKKNKCKVQAHRSDEIVGIELLQKASEVIKKEKSNEESKNQKKRRRKLQNKNKFSSKANSLEHETTPAFLDDVENESNLIKMENKSSSISYKIYSENDNDEFTEMFPEAEGEEESGELSDEGASTKHIYFNKSSEQESANKYAKFAMQSFNSGKSLSEKLINLTDKYDKPIHSSRNSTNFKKNFAKTKEKLSSHKAVHLKEKSRLPDKESKDYKFLEPNLMFSKEENIIKKHDQEMLLRSKIADPQIFKLQNSTSEQMESQTVSDETISHVLNATPSKIHQTLMVPKTAKSGNQKKTINSKKKKSPCKHKKNDIISQVPKTSLISSSLPTMSAIFITSLSSPESSTTINPHLKTICPCLITIDSSTMTDSKFATTMDHSTTDSELLTTMDHSTTDSKLSMDHSTTEFSPTMTASKLSTTMGHSTTEPYSTTADSKLLTTTDHSTTEPSPTMTDSTLSTTINPYLKTICPCSITIDSSSTMTDSKFATTMDHSTTEFSPTMTASKLSTTMDHSTTDSKLLTTMDHSTIEPSSTTKDSKLSTTMVHSTTEPSSTMTDSKFATTMDHSTTDSKLLTTMGHSTTESSSTTKDSKISTTMDHSTTEPSPTMTDSKLSTTMGHSTTEPSSTTKDSKISTTMDHSTTEPSSTTIDTKLSTTMDHSTTDSSPTVTDSKLLTTMDHSTTKPSSTTTDSKLSTTIDHSTTERFSTTKDSKLLTMIDHSTTEPSSTTTDPKLSTTIDHSTTESSSTTIDHSTTESSSTTIDSKLSTTMDHSTTESPSTTKDSKLSTMMDHSTTDSSPTVTDSKLLTTIDHSTTEPSSTTTDPKLSTMMDHSTTDSSLKVTDSKLSTTMGHSTTEPSSTKADSKLSTTMDHSTTEPSPTVTDSKPSTTTDHSTIKPSSTTKDSKLSTTIDHSTTEPSSTTTDPKLSTMMDHSTTDSSLKVTDSKLSTTMGHSTTEPSSTKADSKLSTTMDHSTTEPSPTVTDSKPSTTTDHSTIKPSSTTKDSKLSTTMDHSTTEPSSTTINPYLKTICPCSITIDSSSTMTDSKFATTMDHSTTDSELLTTMDHSTTDHSTADPSPTTRDSKLSTTMDHPNNAVMDEKNNKEIKLIQNGRKECPCQRRFPTHDNIATEIIIPTTKTRDVSCNEKDLSCRCLLKKQYPSKNCLNNQKNTRFFDWLIQFSKNIDSPEEHFSQKSETESLHQTLKTNEANQSQVGERRTEKYENLLLRAMQEYHKYIESQKSGKMMKD</sequence>
<feature type="compositionally biased region" description="Polar residues" evidence="2">
    <location>
        <begin position="1093"/>
        <end position="1142"/>
    </location>
</feature>
<feature type="compositionally biased region" description="Low complexity" evidence="2">
    <location>
        <begin position="1472"/>
        <end position="1489"/>
    </location>
</feature>
<feature type="domain" description="EF-hand" evidence="4">
    <location>
        <begin position="123"/>
        <end position="158"/>
    </location>
</feature>
<feature type="compositionally biased region" description="Basic residues" evidence="2">
    <location>
        <begin position="329"/>
        <end position="343"/>
    </location>
</feature>
<evidence type="ECO:0000256" key="3">
    <source>
        <dbReference type="SAM" id="SignalP"/>
    </source>
</evidence>
<organism evidence="5 6">
    <name type="scientific">Onchocerca volvulus</name>
    <dbReference type="NCBI Taxonomy" id="6282"/>
    <lineage>
        <taxon>Eukaryota</taxon>
        <taxon>Metazoa</taxon>
        <taxon>Ecdysozoa</taxon>
        <taxon>Nematoda</taxon>
        <taxon>Chromadorea</taxon>
        <taxon>Rhabditida</taxon>
        <taxon>Spirurina</taxon>
        <taxon>Spiruromorpha</taxon>
        <taxon>Filarioidea</taxon>
        <taxon>Onchocercidae</taxon>
        <taxon>Onchocerca</taxon>
    </lineage>
</organism>
<reference evidence="5" key="2">
    <citation type="submission" date="2022-06" db="UniProtKB">
        <authorList>
            <consortium name="EnsemblMetazoa"/>
        </authorList>
    </citation>
    <scope>IDENTIFICATION</scope>
</reference>
<feature type="region of interest" description="Disordered" evidence="2">
    <location>
        <begin position="634"/>
        <end position="691"/>
    </location>
</feature>
<dbReference type="EMBL" id="CMVM020000250">
    <property type="status" value="NOT_ANNOTATED_CDS"/>
    <property type="molecule type" value="Genomic_DNA"/>
</dbReference>
<evidence type="ECO:0000313" key="6">
    <source>
        <dbReference type="Proteomes" id="UP000024404"/>
    </source>
</evidence>
<keyword evidence="6" id="KW-1185">Reference proteome</keyword>
<evidence type="ECO:0000259" key="4">
    <source>
        <dbReference type="PROSITE" id="PS50222"/>
    </source>
</evidence>
<keyword evidence="1" id="KW-0106">Calcium</keyword>
<dbReference type="EnsemblMetazoa" id="OVOC8880.1">
    <property type="protein sequence ID" value="OVOC8880.1"/>
    <property type="gene ID" value="WBGene00245689"/>
</dbReference>
<dbReference type="GO" id="GO:0005509">
    <property type="term" value="F:calcium ion binding"/>
    <property type="evidence" value="ECO:0007669"/>
    <property type="project" value="InterPro"/>
</dbReference>
<feature type="chain" id="PRO_5035768677" description="EF-hand domain-containing protein" evidence="3">
    <location>
        <begin position="25"/>
        <end position="1932"/>
    </location>
</feature>
<feature type="compositionally biased region" description="Low complexity" evidence="2">
    <location>
        <begin position="1340"/>
        <end position="1357"/>
    </location>
</feature>
<feature type="compositionally biased region" description="Basic and acidic residues" evidence="2">
    <location>
        <begin position="1872"/>
        <end position="1883"/>
    </location>
</feature>
<feature type="region of interest" description="Disordered" evidence="2">
    <location>
        <begin position="1872"/>
        <end position="1902"/>
    </location>
</feature>
<feature type="compositionally biased region" description="Polar residues" evidence="2">
    <location>
        <begin position="1624"/>
        <end position="1677"/>
    </location>
</feature>
<feature type="compositionally biased region" description="Basic and acidic residues" evidence="2">
    <location>
        <begin position="344"/>
        <end position="355"/>
    </location>
</feature>
<feature type="compositionally biased region" description="Low complexity" evidence="2">
    <location>
        <begin position="1311"/>
        <end position="1322"/>
    </location>
</feature>
<evidence type="ECO:0000256" key="1">
    <source>
        <dbReference type="ARBA" id="ARBA00022837"/>
    </source>
</evidence>
<evidence type="ECO:0000256" key="2">
    <source>
        <dbReference type="SAM" id="MobiDB-lite"/>
    </source>
</evidence>
<feature type="domain" description="EF-hand" evidence="4">
    <location>
        <begin position="53"/>
        <end position="88"/>
    </location>
</feature>
<feature type="compositionally biased region" description="Basic and acidic residues" evidence="2">
    <location>
        <begin position="1081"/>
        <end position="1092"/>
    </location>
</feature>
<feature type="domain" description="EF-hand" evidence="4">
    <location>
        <begin position="261"/>
        <end position="296"/>
    </location>
</feature>